<proteinExistence type="predicted"/>
<feature type="non-terminal residue" evidence="1">
    <location>
        <position position="1"/>
    </location>
</feature>
<dbReference type="EMBL" id="BKCJ010552286">
    <property type="protein sequence ID" value="GFB10139.1"/>
    <property type="molecule type" value="Genomic_DNA"/>
</dbReference>
<accession>A0A699KWY4</accession>
<organism evidence="1">
    <name type="scientific">Tanacetum cinerariifolium</name>
    <name type="common">Dalmatian daisy</name>
    <name type="synonym">Chrysanthemum cinerariifolium</name>
    <dbReference type="NCBI Taxonomy" id="118510"/>
    <lineage>
        <taxon>Eukaryota</taxon>
        <taxon>Viridiplantae</taxon>
        <taxon>Streptophyta</taxon>
        <taxon>Embryophyta</taxon>
        <taxon>Tracheophyta</taxon>
        <taxon>Spermatophyta</taxon>
        <taxon>Magnoliopsida</taxon>
        <taxon>eudicotyledons</taxon>
        <taxon>Gunneridae</taxon>
        <taxon>Pentapetalae</taxon>
        <taxon>asterids</taxon>
        <taxon>campanulids</taxon>
        <taxon>Asterales</taxon>
        <taxon>Asteraceae</taxon>
        <taxon>Asteroideae</taxon>
        <taxon>Anthemideae</taxon>
        <taxon>Anthemidinae</taxon>
        <taxon>Tanacetum</taxon>
    </lineage>
</organism>
<evidence type="ECO:0000313" key="1">
    <source>
        <dbReference type="EMBL" id="GFB10139.1"/>
    </source>
</evidence>
<protein>
    <recommendedName>
        <fullName evidence="2">Reverse transcriptase domain-containing protein</fullName>
    </recommendedName>
</protein>
<sequence length="347" mass="39751">YCMHDNVDDLIERALNSKLLSINLESQRLDKKKQEVKNIVEQPTKRRTRIVESLQNFRVVHKKSFISLNNTSQISPVHAITPVLPKLLGLMSESYPMLDLSTTLETESDEVTESSVKNLLPIPCEYEVTSDDESECDVPIKDDSSLVFTNFSNSLFNDNDDFTSSDDESLPEEDVPIEDLKVYSNPLFNDEEINSGKIDPHCFNVESDHIESLLNRNTLIDSSPKFNFLLNEFSGEPAHINLILPGIKEADFDLEEEIRLFENLLHSLMDEIDLFLATDELLHPRIESDNYDSEGDIYFLEELLIDYSIFILVNESSKFDHHNNPSFPCPPPEPPDVEFFFDLEPDS</sequence>
<dbReference type="AlphaFoldDB" id="A0A699KWY4"/>
<evidence type="ECO:0008006" key="2">
    <source>
        <dbReference type="Google" id="ProtNLM"/>
    </source>
</evidence>
<name>A0A699KWY4_TANCI</name>
<reference evidence="1" key="1">
    <citation type="journal article" date="2019" name="Sci. Rep.">
        <title>Draft genome of Tanacetum cinerariifolium, the natural source of mosquito coil.</title>
        <authorList>
            <person name="Yamashiro T."/>
            <person name="Shiraishi A."/>
            <person name="Satake H."/>
            <person name="Nakayama K."/>
        </authorList>
    </citation>
    <scope>NUCLEOTIDE SEQUENCE</scope>
</reference>
<gene>
    <name evidence="1" type="ORF">Tci_682110</name>
</gene>
<comment type="caution">
    <text evidence="1">The sequence shown here is derived from an EMBL/GenBank/DDBJ whole genome shotgun (WGS) entry which is preliminary data.</text>
</comment>